<name>C3Z188_BRAFL</name>
<gene>
    <name evidence="1" type="ORF">BRAFLDRAFT_77322</name>
</gene>
<protein>
    <submittedName>
        <fullName evidence="1">Uncharacterized protein</fullName>
    </submittedName>
</protein>
<proteinExistence type="predicted"/>
<reference evidence="1" key="1">
    <citation type="journal article" date="2008" name="Nature">
        <title>The amphioxus genome and the evolution of the chordate karyotype.</title>
        <authorList>
            <consortium name="US DOE Joint Genome Institute (JGI-PGF)"/>
            <person name="Putnam N.H."/>
            <person name="Butts T."/>
            <person name="Ferrier D.E.K."/>
            <person name="Furlong R.F."/>
            <person name="Hellsten U."/>
            <person name="Kawashima T."/>
            <person name="Robinson-Rechavi M."/>
            <person name="Shoguchi E."/>
            <person name="Terry A."/>
            <person name="Yu J.-K."/>
            <person name="Benito-Gutierrez E.L."/>
            <person name="Dubchak I."/>
            <person name="Garcia-Fernandez J."/>
            <person name="Gibson-Brown J.J."/>
            <person name="Grigoriev I.V."/>
            <person name="Horton A.C."/>
            <person name="de Jong P.J."/>
            <person name="Jurka J."/>
            <person name="Kapitonov V.V."/>
            <person name="Kohara Y."/>
            <person name="Kuroki Y."/>
            <person name="Lindquist E."/>
            <person name="Lucas S."/>
            <person name="Osoegawa K."/>
            <person name="Pennacchio L.A."/>
            <person name="Salamov A.A."/>
            <person name="Satou Y."/>
            <person name="Sauka-Spengler T."/>
            <person name="Schmutz J."/>
            <person name="Shin-I T."/>
            <person name="Toyoda A."/>
            <person name="Bronner-Fraser M."/>
            <person name="Fujiyama A."/>
            <person name="Holland L.Z."/>
            <person name="Holland P.W.H."/>
            <person name="Satoh N."/>
            <person name="Rokhsar D.S."/>
        </authorList>
    </citation>
    <scope>NUCLEOTIDE SEQUENCE [LARGE SCALE GENOMIC DNA]</scope>
    <source>
        <strain evidence="1">S238N-H82</strain>
        <tissue evidence="1">Testes</tissue>
    </source>
</reference>
<sequence>MLGRKQYLKAFRLLLQHPATKQQLITACKEGIIHESVKKLMQGKISSTKPTALRVATLSSRCFSLANEIMEKWRQGKYQKQTTTNVSQSLFKCLCGINDEGQLFTLLQRFANGEIQKKFDFGVEAKRIKPNRLETLFAKLDLRAVLQDWWNPRGLSVRSQDRWNPRGLSVRSLSCLQLRSELDRDHSL</sequence>
<dbReference type="AlphaFoldDB" id="C3Z188"/>
<accession>C3Z188</accession>
<dbReference type="EMBL" id="GG666571">
    <property type="protein sequence ID" value="EEN53787.1"/>
    <property type="molecule type" value="Genomic_DNA"/>
</dbReference>
<organism>
    <name type="scientific">Branchiostoma floridae</name>
    <name type="common">Florida lancelet</name>
    <name type="synonym">Amphioxus</name>
    <dbReference type="NCBI Taxonomy" id="7739"/>
    <lineage>
        <taxon>Eukaryota</taxon>
        <taxon>Metazoa</taxon>
        <taxon>Chordata</taxon>
        <taxon>Cephalochordata</taxon>
        <taxon>Leptocardii</taxon>
        <taxon>Amphioxiformes</taxon>
        <taxon>Branchiostomatidae</taxon>
        <taxon>Branchiostoma</taxon>
    </lineage>
</organism>
<dbReference type="InParanoid" id="C3Z188"/>
<evidence type="ECO:0000313" key="1">
    <source>
        <dbReference type="EMBL" id="EEN53787.1"/>
    </source>
</evidence>